<proteinExistence type="predicted"/>
<dbReference type="PANTHER" id="PTHR33639">
    <property type="entry name" value="THIOL-DISULFIDE OXIDOREDUCTASE DCC"/>
    <property type="match status" value="1"/>
</dbReference>
<dbReference type="InterPro" id="IPR007263">
    <property type="entry name" value="DCC1-like"/>
</dbReference>
<name>A0A1M5Q390_9ALTE</name>
<dbReference type="Proteomes" id="UP000184520">
    <property type="component" value="Unassembled WGS sequence"/>
</dbReference>
<protein>
    <submittedName>
        <fullName evidence="1">Predicted thiol-disulfide oxidoreductase YuxK, DCC family</fullName>
    </submittedName>
</protein>
<sequence length="144" mass="16756">MVKMDETEKNGEDQYLIIYDGVCNFCNGAVSFIIKRDKSERFIFSPMQSDYAQAIIREKSVETVGVDTFMLVKHGQVYLWSDAALEITRDLTGFWSLFRVFSILPSTFRDVFYKLFARNRIRLFGGTTQCQIPDKHLLSRFRGL</sequence>
<dbReference type="STRING" id="634436.SAMN05216361_3711"/>
<reference evidence="2" key="1">
    <citation type="submission" date="2016-11" db="EMBL/GenBank/DDBJ databases">
        <authorList>
            <person name="Varghese N."/>
            <person name="Submissions S."/>
        </authorList>
    </citation>
    <scope>NUCLEOTIDE SEQUENCE [LARGE SCALE GENOMIC DNA]</scope>
    <source>
        <strain evidence="2">CGMCC 1.8995</strain>
    </source>
</reference>
<dbReference type="InterPro" id="IPR052927">
    <property type="entry name" value="DCC_oxidoreductase"/>
</dbReference>
<dbReference type="AlphaFoldDB" id="A0A1M5Q390"/>
<keyword evidence="2" id="KW-1185">Reference proteome</keyword>
<evidence type="ECO:0000313" key="2">
    <source>
        <dbReference type="Proteomes" id="UP000184520"/>
    </source>
</evidence>
<accession>A0A1M5Q390</accession>
<organism evidence="1 2">
    <name type="scientific">Marisediminitalea aggregata</name>
    <dbReference type="NCBI Taxonomy" id="634436"/>
    <lineage>
        <taxon>Bacteria</taxon>
        <taxon>Pseudomonadati</taxon>
        <taxon>Pseudomonadota</taxon>
        <taxon>Gammaproteobacteria</taxon>
        <taxon>Alteromonadales</taxon>
        <taxon>Alteromonadaceae</taxon>
        <taxon>Marisediminitalea</taxon>
    </lineage>
</organism>
<evidence type="ECO:0000313" key="1">
    <source>
        <dbReference type="EMBL" id="SHH08199.1"/>
    </source>
</evidence>
<dbReference type="PANTHER" id="PTHR33639:SF2">
    <property type="entry name" value="DUF393 DOMAIN-CONTAINING PROTEIN"/>
    <property type="match status" value="1"/>
</dbReference>
<gene>
    <name evidence="1" type="ORF">SAMN05216361_3711</name>
</gene>
<dbReference type="Pfam" id="PF04134">
    <property type="entry name" value="DCC1-like"/>
    <property type="match status" value="1"/>
</dbReference>
<dbReference type="GO" id="GO:0015035">
    <property type="term" value="F:protein-disulfide reductase activity"/>
    <property type="evidence" value="ECO:0007669"/>
    <property type="project" value="InterPro"/>
</dbReference>
<dbReference type="EMBL" id="FQWD01000006">
    <property type="protein sequence ID" value="SHH08199.1"/>
    <property type="molecule type" value="Genomic_DNA"/>
</dbReference>